<dbReference type="GO" id="GO:0045333">
    <property type="term" value="P:cellular respiration"/>
    <property type="evidence" value="ECO:0007669"/>
    <property type="project" value="InterPro"/>
</dbReference>
<evidence type="ECO:0000259" key="5">
    <source>
        <dbReference type="Pfam" id="PF03364"/>
    </source>
</evidence>
<dbReference type="InterPro" id="IPR023393">
    <property type="entry name" value="START-like_dom_sf"/>
</dbReference>
<dbReference type="SUPFAM" id="SSF55961">
    <property type="entry name" value="Bet v1-like"/>
    <property type="match status" value="1"/>
</dbReference>
<dbReference type="Gene3D" id="3.30.530.20">
    <property type="match status" value="1"/>
</dbReference>
<comment type="caution">
    <text evidence="6">The sequence shown here is derived from an EMBL/GenBank/DDBJ whole genome shotgun (WGS) entry which is preliminary data.</text>
</comment>
<accession>A0AAD5TR33</accession>
<feature type="compositionally biased region" description="Low complexity" evidence="4">
    <location>
        <begin position="43"/>
        <end position="64"/>
    </location>
</feature>
<sequence length="124" mass="13414">MSETYVSRVVGVEGVSVTALAQDSSVFKQLNTTWRFSPAGTGSTTSSYPRQPSSTTTPSSPLDSPSCIVDFHILFEFRSPLYAHVSTLFFEEVSKAMMGAFEDRAKVVYGPPHAAAARTPTTRS</sequence>
<comment type="subunit">
    <text evidence="2">Interacts with coenzyme Q.</text>
</comment>
<dbReference type="PANTHER" id="PTHR12901">
    <property type="entry name" value="SPERM PROTEIN HOMOLOG"/>
    <property type="match status" value="1"/>
</dbReference>
<evidence type="ECO:0000256" key="2">
    <source>
        <dbReference type="ARBA" id="ARBA00011814"/>
    </source>
</evidence>
<dbReference type="GO" id="GO:0048039">
    <property type="term" value="F:ubiquinone binding"/>
    <property type="evidence" value="ECO:0007669"/>
    <property type="project" value="InterPro"/>
</dbReference>
<evidence type="ECO:0000313" key="7">
    <source>
        <dbReference type="Proteomes" id="UP001212152"/>
    </source>
</evidence>
<evidence type="ECO:0000313" key="6">
    <source>
        <dbReference type="EMBL" id="KAJ3184654.1"/>
    </source>
</evidence>
<dbReference type="EMBL" id="JADGJQ010000003">
    <property type="protein sequence ID" value="KAJ3184654.1"/>
    <property type="molecule type" value="Genomic_DNA"/>
</dbReference>
<comment type="function">
    <text evidence="3">Required for the function of coenzyme Q in the respiratory chain. May serve as a chaperone or may be involved in the transport of Q6 from its site of synthesis to the catalytic sites of the respiratory complexes.</text>
</comment>
<dbReference type="Proteomes" id="UP001212152">
    <property type="component" value="Unassembled WGS sequence"/>
</dbReference>
<feature type="domain" description="Coenzyme Q-binding protein COQ10 START" evidence="5">
    <location>
        <begin position="2"/>
        <end position="102"/>
    </location>
</feature>
<protein>
    <recommendedName>
        <fullName evidence="5">Coenzyme Q-binding protein COQ10 START domain-containing protein</fullName>
    </recommendedName>
</protein>
<organism evidence="6 7">
    <name type="scientific">Geranomyces variabilis</name>
    <dbReference type="NCBI Taxonomy" id="109894"/>
    <lineage>
        <taxon>Eukaryota</taxon>
        <taxon>Fungi</taxon>
        <taxon>Fungi incertae sedis</taxon>
        <taxon>Chytridiomycota</taxon>
        <taxon>Chytridiomycota incertae sedis</taxon>
        <taxon>Chytridiomycetes</taxon>
        <taxon>Spizellomycetales</taxon>
        <taxon>Powellomycetaceae</taxon>
        <taxon>Geranomyces</taxon>
    </lineage>
</organism>
<evidence type="ECO:0000256" key="1">
    <source>
        <dbReference type="ARBA" id="ARBA00006885"/>
    </source>
</evidence>
<dbReference type="AlphaFoldDB" id="A0AAD5TR33"/>
<evidence type="ECO:0000256" key="3">
    <source>
        <dbReference type="ARBA" id="ARBA00024947"/>
    </source>
</evidence>
<dbReference type="InterPro" id="IPR005031">
    <property type="entry name" value="COQ10_START"/>
</dbReference>
<comment type="similarity">
    <text evidence="1">Belongs to the COQ10 family.</text>
</comment>
<gene>
    <name evidence="6" type="ORF">HDU87_004057</name>
</gene>
<proteinExistence type="inferred from homology"/>
<name>A0AAD5TR33_9FUNG</name>
<dbReference type="Pfam" id="PF03364">
    <property type="entry name" value="Polyketide_cyc"/>
    <property type="match status" value="1"/>
</dbReference>
<reference evidence="6" key="1">
    <citation type="submission" date="2020-05" db="EMBL/GenBank/DDBJ databases">
        <title>Phylogenomic resolution of chytrid fungi.</title>
        <authorList>
            <person name="Stajich J.E."/>
            <person name="Amses K."/>
            <person name="Simmons R."/>
            <person name="Seto K."/>
            <person name="Myers J."/>
            <person name="Bonds A."/>
            <person name="Quandt C.A."/>
            <person name="Barry K."/>
            <person name="Liu P."/>
            <person name="Grigoriev I."/>
            <person name="Longcore J.E."/>
            <person name="James T.Y."/>
        </authorList>
    </citation>
    <scope>NUCLEOTIDE SEQUENCE</scope>
    <source>
        <strain evidence="6">JEL0379</strain>
    </source>
</reference>
<keyword evidence="7" id="KW-1185">Reference proteome</keyword>
<dbReference type="GO" id="GO:0005739">
    <property type="term" value="C:mitochondrion"/>
    <property type="evidence" value="ECO:0007669"/>
    <property type="project" value="TreeGrafter"/>
</dbReference>
<dbReference type="InterPro" id="IPR044996">
    <property type="entry name" value="COQ10-like"/>
</dbReference>
<dbReference type="PANTHER" id="PTHR12901:SF10">
    <property type="entry name" value="COENZYME Q-BINDING PROTEIN COQ10, MITOCHONDRIAL"/>
    <property type="match status" value="1"/>
</dbReference>
<feature type="region of interest" description="Disordered" evidence="4">
    <location>
        <begin position="35"/>
        <end position="64"/>
    </location>
</feature>
<evidence type="ECO:0000256" key="4">
    <source>
        <dbReference type="SAM" id="MobiDB-lite"/>
    </source>
</evidence>